<evidence type="ECO:0000313" key="1">
    <source>
        <dbReference type="EMBL" id="GIX84528.1"/>
    </source>
</evidence>
<protein>
    <submittedName>
        <fullName evidence="1">Uncharacterized protein</fullName>
    </submittedName>
</protein>
<name>A0AAV4NL21_CAEEX</name>
<reference evidence="1 2" key="1">
    <citation type="submission" date="2021-06" db="EMBL/GenBank/DDBJ databases">
        <title>Caerostris extrusa draft genome.</title>
        <authorList>
            <person name="Kono N."/>
            <person name="Arakawa K."/>
        </authorList>
    </citation>
    <scope>NUCLEOTIDE SEQUENCE [LARGE SCALE GENOMIC DNA]</scope>
</reference>
<accession>A0AAV4NL21</accession>
<dbReference type="AlphaFoldDB" id="A0AAV4NL21"/>
<proteinExistence type="predicted"/>
<organism evidence="1 2">
    <name type="scientific">Caerostris extrusa</name>
    <name type="common">Bark spider</name>
    <name type="synonym">Caerostris bankana</name>
    <dbReference type="NCBI Taxonomy" id="172846"/>
    <lineage>
        <taxon>Eukaryota</taxon>
        <taxon>Metazoa</taxon>
        <taxon>Ecdysozoa</taxon>
        <taxon>Arthropoda</taxon>
        <taxon>Chelicerata</taxon>
        <taxon>Arachnida</taxon>
        <taxon>Araneae</taxon>
        <taxon>Araneomorphae</taxon>
        <taxon>Entelegynae</taxon>
        <taxon>Araneoidea</taxon>
        <taxon>Araneidae</taxon>
        <taxon>Caerostris</taxon>
    </lineage>
</organism>
<gene>
    <name evidence="1" type="ORF">CEXT_753681</name>
</gene>
<dbReference type="Proteomes" id="UP001054945">
    <property type="component" value="Unassembled WGS sequence"/>
</dbReference>
<keyword evidence="2" id="KW-1185">Reference proteome</keyword>
<comment type="caution">
    <text evidence="1">The sequence shown here is derived from an EMBL/GenBank/DDBJ whole genome shotgun (WGS) entry which is preliminary data.</text>
</comment>
<evidence type="ECO:0000313" key="2">
    <source>
        <dbReference type="Proteomes" id="UP001054945"/>
    </source>
</evidence>
<sequence>MVVSTVNRKSMEFHLQGSSKSFLNALRNSKLKMVYMTGLTQLLMYPSHVVSKKIVTPGRQVSLCSLMQMASRMLQVKNGTQQIRNTPIT</sequence>
<dbReference type="EMBL" id="BPLR01020975">
    <property type="protein sequence ID" value="GIX84528.1"/>
    <property type="molecule type" value="Genomic_DNA"/>
</dbReference>